<accession>A0A0D0B956</accession>
<sequence>MRFTTLAFYYLLAALGSIVSPICATPLGARDAILFTNNERGLQSNGDIPSKDRLRVVWTLDINAPRTPNAASSETTITTAILTAAKKGYFGPKLKSYDYTVQFPMAPAPQYVEKKIGKKTQRWMEFIVEQGDKVLVSKGRVVDGQGVADFMVRDEGGKETRHAFTFDAAADGL</sequence>
<feature type="chain" id="PRO_5002207934" evidence="1">
    <location>
        <begin position="25"/>
        <end position="173"/>
    </location>
</feature>
<name>A0A0D0B956_9AGAR</name>
<reference evidence="2 3" key="1">
    <citation type="submission" date="2014-04" db="EMBL/GenBank/DDBJ databases">
        <title>Evolutionary Origins and Diversification of the Mycorrhizal Mutualists.</title>
        <authorList>
            <consortium name="DOE Joint Genome Institute"/>
            <consortium name="Mycorrhizal Genomics Consortium"/>
            <person name="Kohler A."/>
            <person name="Kuo A."/>
            <person name="Nagy L.G."/>
            <person name="Floudas D."/>
            <person name="Copeland A."/>
            <person name="Barry K.W."/>
            <person name="Cichocki N."/>
            <person name="Veneault-Fourrey C."/>
            <person name="LaButti K."/>
            <person name="Lindquist E.A."/>
            <person name="Lipzen A."/>
            <person name="Lundell T."/>
            <person name="Morin E."/>
            <person name="Murat C."/>
            <person name="Riley R."/>
            <person name="Ohm R."/>
            <person name="Sun H."/>
            <person name="Tunlid A."/>
            <person name="Henrissat B."/>
            <person name="Grigoriev I.V."/>
            <person name="Hibbett D.S."/>
            <person name="Martin F."/>
        </authorList>
    </citation>
    <scope>NUCLEOTIDE SEQUENCE [LARGE SCALE GENOMIC DNA]</scope>
    <source>
        <strain evidence="2 3">FD-317 M1</strain>
    </source>
</reference>
<organism evidence="2 3">
    <name type="scientific">Collybiopsis luxurians FD-317 M1</name>
    <dbReference type="NCBI Taxonomy" id="944289"/>
    <lineage>
        <taxon>Eukaryota</taxon>
        <taxon>Fungi</taxon>
        <taxon>Dikarya</taxon>
        <taxon>Basidiomycota</taxon>
        <taxon>Agaricomycotina</taxon>
        <taxon>Agaricomycetes</taxon>
        <taxon>Agaricomycetidae</taxon>
        <taxon>Agaricales</taxon>
        <taxon>Marasmiineae</taxon>
        <taxon>Omphalotaceae</taxon>
        <taxon>Collybiopsis</taxon>
        <taxon>Collybiopsis luxurians</taxon>
    </lineage>
</organism>
<keyword evidence="3" id="KW-1185">Reference proteome</keyword>
<feature type="signal peptide" evidence="1">
    <location>
        <begin position="1"/>
        <end position="24"/>
    </location>
</feature>
<proteinExistence type="predicted"/>
<evidence type="ECO:0000313" key="3">
    <source>
        <dbReference type="Proteomes" id="UP000053593"/>
    </source>
</evidence>
<dbReference type="EMBL" id="KN834776">
    <property type="protein sequence ID" value="KIK60115.1"/>
    <property type="molecule type" value="Genomic_DNA"/>
</dbReference>
<protein>
    <submittedName>
        <fullName evidence="2">Uncharacterized protein</fullName>
    </submittedName>
</protein>
<dbReference type="Proteomes" id="UP000053593">
    <property type="component" value="Unassembled WGS sequence"/>
</dbReference>
<gene>
    <name evidence="2" type="ORF">GYMLUDRAFT_43872</name>
</gene>
<dbReference type="AlphaFoldDB" id="A0A0D0B956"/>
<evidence type="ECO:0000313" key="2">
    <source>
        <dbReference type="EMBL" id="KIK60115.1"/>
    </source>
</evidence>
<evidence type="ECO:0000256" key="1">
    <source>
        <dbReference type="SAM" id="SignalP"/>
    </source>
</evidence>
<dbReference type="HOGENOM" id="CLU_1547763_0_0_1"/>
<dbReference type="OrthoDB" id="10540201at2759"/>
<keyword evidence="1" id="KW-0732">Signal</keyword>